<comment type="catalytic activity">
    <reaction evidence="1">
        <text>a CDP-1,2-diacyl-sn-glycerol + L-serine = a 1,2-diacyl-sn-glycero-3-phospho-L-serine + CMP + H(+)</text>
        <dbReference type="Rhea" id="RHEA:16913"/>
        <dbReference type="ChEBI" id="CHEBI:15378"/>
        <dbReference type="ChEBI" id="CHEBI:33384"/>
        <dbReference type="ChEBI" id="CHEBI:57262"/>
        <dbReference type="ChEBI" id="CHEBI:58332"/>
        <dbReference type="ChEBI" id="CHEBI:60377"/>
        <dbReference type="EC" id="2.7.8.8"/>
    </reaction>
</comment>
<evidence type="ECO:0000256" key="10">
    <source>
        <dbReference type="ARBA" id="ARBA00023098"/>
    </source>
</evidence>
<evidence type="ECO:0000256" key="16">
    <source>
        <dbReference type="SAM" id="Phobius"/>
    </source>
</evidence>
<dbReference type="PROSITE" id="PS00379">
    <property type="entry name" value="CDP_ALCOHOL_P_TRANSF"/>
    <property type="match status" value="1"/>
</dbReference>
<organism evidence="17 18">
    <name type="scientific">Negadavirga shengliensis</name>
    <dbReference type="NCBI Taxonomy" id="1389218"/>
    <lineage>
        <taxon>Bacteria</taxon>
        <taxon>Pseudomonadati</taxon>
        <taxon>Bacteroidota</taxon>
        <taxon>Cytophagia</taxon>
        <taxon>Cytophagales</taxon>
        <taxon>Cyclobacteriaceae</taxon>
        <taxon>Negadavirga</taxon>
    </lineage>
</organism>
<keyword evidence="12" id="KW-0594">Phospholipid biosynthesis</keyword>
<keyword evidence="9 16" id="KW-1133">Transmembrane helix</keyword>
<proteinExistence type="inferred from homology"/>
<evidence type="ECO:0000313" key="18">
    <source>
        <dbReference type="Proteomes" id="UP001595818"/>
    </source>
</evidence>
<keyword evidence="18" id="KW-1185">Reference proteome</keyword>
<keyword evidence="13" id="KW-1208">Phospholipid metabolism</keyword>
<evidence type="ECO:0000256" key="1">
    <source>
        <dbReference type="ARBA" id="ARBA00000287"/>
    </source>
</evidence>
<dbReference type="InterPro" id="IPR048254">
    <property type="entry name" value="CDP_ALCOHOL_P_TRANSF_CS"/>
</dbReference>
<evidence type="ECO:0000256" key="5">
    <source>
        <dbReference type="ARBA" id="ARBA00017171"/>
    </source>
</evidence>
<reference evidence="18" key="1">
    <citation type="journal article" date="2019" name="Int. J. Syst. Evol. Microbiol.">
        <title>The Global Catalogue of Microorganisms (GCM) 10K type strain sequencing project: providing services to taxonomists for standard genome sequencing and annotation.</title>
        <authorList>
            <consortium name="The Broad Institute Genomics Platform"/>
            <consortium name="The Broad Institute Genome Sequencing Center for Infectious Disease"/>
            <person name="Wu L."/>
            <person name="Ma J."/>
        </authorList>
    </citation>
    <scope>NUCLEOTIDE SEQUENCE [LARGE SCALE GENOMIC DNA]</scope>
    <source>
        <strain evidence="18">CGMCC 4.7466</strain>
    </source>
</reference>
<feature type="transmembrane region" description="Helical" evidence="16">
    <location>
        <begin position="67"/>
        <end position="87"/>
    </location>
</feature>
<dbReference type="NCBIfam" id="TIGR00473">
    <property type="entry name" value="pssA"/>
    <property type="match status" value="1"/>
</dbReference>
<evidence type="ECO:0000256" key="4">
    <source>
        <dbReference type="ARBA" id="ARBA00013174"/>
    </source>
</evidence>
<comment type="caution">
    <text evidence="17">The sequence shown here is derived from an EMBL/GenBank/DDBJ whole genome shotgun (WGS) entry which is preliminary data.</text>
</comment>
<evidence type="ECO:0000256" key="9">
    <source>
        <dbReference type="ARBA" id="ARBA00022989"/>
    </source>
</evidence>
<keyword evidence="8 16" id="KW-0812">Transmembrane</keyword>
<evidence type="ECO:0000256" key="6">
    <source>
        <dbReference type="ARBA" id="ARBA00022516"/>
    </source>
</evidence>
<dbReference type="Pfam" id="PF01066">
    <property type="entry name" value="CDP-OH_P_transf"/>
    <property type="match status" value="1"/>
</dbReference>
<evidence type="ECO:0000256" key="13">
    <source>
        <dbReference type="ARBA" id="ARBA00023264"/>
    </source>
</evidence>
<evidence type="ECO:0000256" key="15">
    <source>
        <dbReference type="RuleBase" id="RU003750"/>
    </source>
</evidence>
<feature type="transmembrane region" description="Helical" evidence="16">
    <location>
        <begin position="193"/>
        <end position="226"/>
    </location>
</feature>
<protein>
    <recommendedName>
        <fullName evidence="5">CDP-diacylglycerol--serine O-phosphatidyltransferase</fullName>
        <ecNumber evidence="4">2.7.8.8</ecNumber>
    </recommendedName>
    <alternativeName>
        <fullName evidence="14">Phosphatidylserine synthase</fullName>
    </alternativeName>
</protein>
<dbReference type="PANTHER" id="PTHR14269">
    <property type="entry name" value="CDP-DIACYLGLYCEROL--GLYCEROL-3-PHOSPHATE 3-PHOSPHATIDYLTRANSFERASE-RELATED"/>
    <property type="match status" value="1"/>
</dbReference>
<dbReference type="GO" id="GO:0003882">
    <property type="term" value="F:CDP-diacylglycerol-serine O-phosphatidyltransferase activity"/>
    <property type="evidence" value="ECO:0007669"/>
    <property type="project" value="UniProtKB-EC"/>
</dbReference>
<keyword evidence="11 16" id="KW-0472">Membrane</keyword>
<dbReference type="RefSeq" id="WP_377066213.1">
    <property type="nucleotide sequence ID" value="NZ_JBHSJJ010000010.1"/>
</dbReference>
<dbReference type="Proteomes" id="UP001595818">
    <property type="component" value="Unassembled WGS sequence"/>
</dbReference>
<accession>A0ABV9T4P3</accession>
<evidence type="ECO:0000256" key="8">
    <source>
        <dbReference type="ARBA" id="ARBA00022692"/>
    </source>
</evidence>
<dbReference type="EC" id="2.7.8.8" evidence="4"/>
<comment type="subcellular location">
    <subcellularLocation>
        <location evidence="2">Endomembrane system</location>
        <topology evidence="2">Multi-pass membrane protein</topology>
    </subcellularLocation>
</comment>
<keyword evidence="10" id="KW-0443">Lipid metabolism</keyword>
<evidence type="ECO:0000256" key="12">
    <source>
        <dbReference type="ARBA" id="ARBA00023209"/>
    </source>
</evidence>
<evidence type="ECO:0000256" key="3">
    <source>
        <dbReference type="ARBA" id="ARBA00010441"/>
    </source>
</evidence>
<feature type="transmembrane region" description="Helical" evidence="16">
    <location>
        <begin position="124"/>
        <end position="142"/>
    </location>
</feature>
<dbReference type="PANTHER" id="PTHR14269:SF61">
    <property type="entry name" value="CDP-DIACYLGLYCEROL--SERINE O-PHOSPHATIDYLTRANSFERASE"/>
    <property type="match status" value="1"/>
</dbReference>
<evidence type="ECO:0000313" key="17">
    <source>
        <dbReference type="EMBL" id="MFC4873399.1"/>
    </source>
</evidence>
<evidence type="ECO:0000256" key="11">
    <source>
        <dbReference type="ARBA" id="ARBA00023136"/>
    </source>
</evidence>
<gene>
    <name evidence="17" type="primary">pssA</name>
    <name evidence="17" type="ORF">ACFPFU_16980</name>
</gene>
<dbReference type="EMBL" id="JBHSJJ010000010">
    <property type="protein sequence ID" value="MFC4873399.1"/>
    <property type="molecule type" value="Genomic_DNA"/>
</dbReference>
<feature type="transmembrane region" description="Helical" evidence="16">
    <location>
        <begin position="93"/>
        <end position="112"/>
    </location>
</feature>
<feature type="transmembrane region" description="Helical" evidence="16">
    <location>
        <begin position="148"/>
        <end position="172"/>
    </location>
</feature>
<evidence type="ECO:0000256" key="14">
    <source>
        <dbReference type="ARBA" id="ARBA00032361"/>
    </source>
</evidence>
<dbReference type="InterPro" id="IPR000462">
    <property type="entry name" value="CDP-OH_P_trans"/>
</dbReference>
<dbReference type="InterPro" id="IPR004533">
    <property type="entry name" value="CDP-diaglyc--ser_O-PTrfase"/>
</dbReference>
<keyword evidence="7 15" id="KW-0808">Transferase</keyword>
<dbReference type="InterPro" id="IPR050324">
    <property type="entry name" value="CDP-alcohol_PTase-I"/>
</dbReference>
<name>A0ABV9T4P3_9BACT</name>
<evidence type="ECO:0000256" key="7">
    <source>
        <dbReference type="ARBA" id="ARBA00022679"/>
    </source>
</evidence>
<dbReference type="Gene3D" id="1.20.120.1760">
    <property type="match status" value="1"/>
</dbReference>
<comment type="similarity">
    <text evidence="3 15">Belongs to the CDP-alcohol phosphatidyltransferase class-I family.</text>
</comment>
<dbReference type="InterPro" id="IPR043130">
    <property type="entry name" value="CDP-OH_PTrfase_TM_dom"/>
</dbReference>
<evidence type="ECO:0000256" key="2">
    <source>
        <dbReference type="ARBA" id="ARBA00004127"/>
    </source>
</evidence>
<sequence length="235" mass="25881">MNIKQHIPNFLTCLNLVSGMLGIYFVFESGVSVGAYFIFAAALFDFLDGLAARVLKVHSEIGKQLDSLADLVTFGVLPSFIVFFLVLDADPEVILLPFLAFFIGIQSALRLAKFNIDERQSDQFIGLPTPANALFFSTLPFLADSQEWAAALIGNIYFLLGLTVVFSLLLTAELPLLALKFKKFGLSDNKWRYLTILMSCLSILIWGIGGIPFAILSYICISVISYATEKNVGQT</sequence>
<keyword evidence="6" id="KW-0444">Lipid biosynthesis</keyword>